<keyword evidence="1" id="KW-0175">Coiled coil</keyword>
<keyword evidence="3" id="KW-0812">Transmembrane</keyword>
<evidence type="ECO:0000256" key="1">
    <source>
        <dbReference type="SAM" id="Coils"/>
    </source>
</evidence>
<keyword evidence="3" id="KW-0472">Membrane</keyword>
<proteinExistence type="predicted"/>
<feature type="coiled-coil region" evidence="1">
    <location>
        <begin position="370"/>
        <end position="429"/>
    </location>
</feature>
<protein>
    <submittedName>
        <fullName evidence="4">Uncharacterized protein</fullName>
    </submittedName>
</protein>
<name>A0A1X7RLX0_ZYMT9</name>
<evidence type="ECO:0000256" key="2">
    <source>
        <dbReference type="SAM" id="MobiDB-lite"/>
    </source>
</evidence>
<organism evidence="4 5">
    <name type="scientific">Zymoseptoria tritici (strain ST99CH_3D7)</name>
    <dbReference type="NCBI Taxonomy" id="1276538"/>
    <lineage>
        <taxon>Eukaryota</taxon>
        <taxon>Fungi</taxon>
        <taxon>Dikarya</taxon>
        <taxon>Ascomycota</taxon>
        <taxon>Pezizomycotina</taxon>
        <taxon>Dothideomycetes</taxon>
        <taxon>Dothideomycetidae</taxon>
        <taxon>Mycosphaerellales</taxon>
        <taxon>Mycosphaerellaceae</taxon>
        <taxon>Zymoseptoria</taxon>
    </lineage>
</organism>
<feature type="transmembrane region" description="Helical" evidence="3">
    <location>
        <begin position="84"/>
        <end position="105"/>
    </location>
</feature>
<reference evidence="4 5" key="1">
    <citation type="submission" date="2016-06" db="EMBL/GenBank/DDBJ databases">
        <authorList>
            <person name="Kjaerup R.B."/>
            <person name="Dalgaard T.S."/>
            <person name="Juul-Madsen H.R."/>
        </authorList>
    </citation>
    <scope>NUCLEOTIDE SEQUENCE [LARGE SCALE GENOMIC DNA]</scope>
</reference>
<evidence type="ECO:0000313" key="4">
    <source>
        <dbReference type="EMBL" id="SMQ48409.1"/>
    </source>
</evidence>
<dbReference type="EMBL" id="LT853694">
    <property type="protein sequence ID" value="SMQ48409.1"/>
    <property type="molecule type" value="Genomic_DNA"/>
</dbReference>
<dbReference type="Proteomes" id="UP000215127">
    <property type="component" value="Chromosome 3"/>
</dbReference>
<dbReference type="AlphaFoldDB" id="A0A1X7RLX0"/>
<feature type="region of interest" description="Disordered" evidence="2">
    <location>
        <begin position="1"/>
        <end position="62"/>
    </location>
</feature>
<gene>
    <name evidence="4" type="ORF">ZT3D7_G3558</name>
</gene>
<keyword evidence="3" id="KW-1133">Transmembrane helix</keyword>
<evidence type="ECO:0000256" key="3">
    <source>
        <dbReference type="SAM" id="Phobius"/>
    </source>
</evidence>
<evidence type="ECO:0000313" key="5">
    <source>
        <dbReference type="Proteomes" id="UP000215127"/>
    </source>
</evidence>
<keyword evidence="5" id="KW-1185">Reference proteome</keyword>
<sequence>MASPTSPSTPPSPPSTHQLPQRRRRTVAFFEPLPSTPRSPRPQQQTHHIPNFAHRRTSSTTINPQHRRFAPTAGHQLFRALKPLVWILTAVLLILLPSLAGFAVMKIALRGACSIFPAATPGCGGYIHSGLARHTSPTTAKSTVLSGSFAALEPLTELSPTLEFVGYAMFLASFNLTATLDILGPLADSNATEGGPLGERRLKDLARAANKASFGVDAWTGSDYVFRHEGFVRGGMEGVEGRGVGWLGGRLAEVVEGRRDGWKEKVLGRVVPYGGRVGVQSWVLGVYGEFLEVQVKAVEEMVVLTKGARLAVGEWREEVRGLEMGLERYDERSCDGWFVRTREGCAFDAREEGRRVRGVGEAVRWMADVLARAEELYVGLLREVVRAREEIEMGKSRVRSLFGGSAVGEEALKELLNRERKQMDEVMKSDRAGMAIVEEIGNELMEAEDDGLAVKRKMEAAIAERRIEWW</sequence>
<accession>A0A1X7RLX0</accession>